<evidence type="ECO:0000259" key="15">
    <source>
        <dbReference type="PROSITE" id="PS51285"/>
    </source>
</evidence>
<dbReference type="InterPro" id="IPR014710">
    <property type="entry name" value="RmlC-like_jellyroll"/>
</dbReference>
<dbReference type="SMART" id="SM00220">
    <property type="entry name" value="S_TKc"/>
    <property type="match status" value="1"/>
</dbReference>
<dbReference type="InterPro" id="IPR000961">
    <property type="entry name" value="AGC-kinase_C"/>
</dbReference>
<name>E4YRT2_OIKDI</name>
<comment type="catalytic activity">
    <reaction evidence="11">
        <text>L-threonyl-[protein] + ATP = O-phospho-L-threonyl-[protein] + ADP + H(+)</text>
        <dbReference type="Rhea" id="RHEA:46608"/>
        <dbReference type="Rhea" id="RHEA-COMP:11060"/>
        <dbReference type="Rhea" id="RHEA-COMP:11605"/>
        <dbReference type="ChEBI" id="CHEBI:15378"/>
        <dbReference type="ChEBI" id="CHEBI:30013"/>
        <dbReference type="ChEBI" id="CHEBI:30616"/>
        <dbReference type="ChEBI" id="CHEBI:61977"/>
        <dbReference type="ChEBI" id="CHEBI:456216"/>
        <dbReference type="EC" id="2.7.11.12"/>
    </reaction>
</comment>
<keyword evidence="9" id="KW-0067">ATP-binding</keyword>
<evidence type="ECO:0000256" key="4">
    <source>
        <dbReference type="ARBA" id="ARBA00022535"/>
    </source>
</evidence>
<dbReference type="PROSITE" id="PS00889">
    <property type="entry name" value="CNMP_BINDING_2"/>
    <property type="match status" value="2"/>
</dbReference>
<dbReference type="Proteomes" id="UP000011014">
    <property type="component" value="Unassembled WGS sequence"/>
</dbReference>
<evidence type="ECO:0000256" key="9">
    <source>
        <dbReference type="ARBA" id="ARBA00022840"/>
    </source>
</evidence>
<feature type="domain" description="Cyclic nucleotide-binding" evidence="14">
    <location>
        <begin position="112"/>
        <end position="222"/>
    </location>
</feature>
<evidence type="ECO:0000256" key="2">
    <source>
        <dbReference type="ARBA" id="ARBA00012428"/>
    </source>
</evidence>
<feature type="domain" description="AGC-kinase C-terminal" evidence="15">
    <location>
        <begin position="497"/>
        <end position="529"/>
    </location>
</feature>
<evidence type="ECO:0000256" key="8">
    <source>
        <dbReference type="ARBA" id="ARBA00022777"/>
    </source>
</evidence>
<evidence type="ECO:0000256" key="11">
    <source>
        <dbReference type="ARBA" id="ARBA00047298"/>
    </source>
</evidence>
<evidence type="ECO:0000256" key="5">
    <source>
        <dbReference type="ARBA" id="ARBA00022553"/>
    </source>
</evidence>
<dbReference type="PROSITE" id="PS00108">
    <property type="entry name" value="PROTEIN_KINASE_ST"/>
    <property type="match status" value="1"/>
</dbReference>
<dbReference type="PROSITE" id="PS51285">
    <property type="entry name" value="AGC_KINASE_CTER"/>
    <property type="match status" value="1"/>
</dbReference>
<keyword evidence="3" id="KW-0723">Serine/threonine-protein kinase</keyword>
<keyword evidence="10" id="KW-0142">cGMP-binding</keyword>
<dbReference type="Gene3D" id="1.10.510.10">
    <property type="entry name" value="Transferase(Phosphotransferase) domain 1"/>
    <property type="match status" value="1"/>
</dbReference>
<dbReference type="Pfam" id="PF00069">
    <property type="entry name" value="Pkinase"/>
    <property type="match status" value="1"/>
</dbReference>
<protein>
    <recommendedName>
        <fullName evidence="2">cGMP-dependent protein kinase</fullName>
        <ecNumber evidence="2">2.7.11.12</ecNumber>
    </recommendedName>
</protein>
<proteinExistence type="inferred from homology"/>
<dbReference type="EMBL" id="FN655151">
    <property type="protein sequence ID" value="CBY38174.1"/>
    <property type="molecule type" value="Genomic_DNA"/>
</dbReference>
<dbReference type="InterPro" id="IPR000595">
    <property type="entry name" value="cNMP-bd_dom"/>
</dbReference>
<dbReference type="FunFam" id="1.10.510.10:FF:000048">
    <property type="entry name" value="Protein kinase C"/>
    <property type="match status" value="1"/>
</dbReference>
<evidence type="ECO:0000259" key="13">
    <source>
        <dbReference type="PROSITE" id="PS50011"/>
    </source>
</evidence>
<dbReference type="Gene3D" id="2.60.120.10">
    <property type="entry name" value="Jelly Rolls"/>
    <property type="match status" value="2"/>
</dbReference>
<dbReference type="AlphaFoldDB" id="E4YRT2"/>
<accession>E4YRT2</accession>
<keyword evidence="4" id="KW-0140">cGMP</keyword>
<evidence type="ECO:0000259" key="14">
    <source>
        <dbReference type="PROSITE" id="PS50042"/>
    </source>
</evidence>
<dbReference type="SUPFAM" id="SSF56112">
    <property type="entry name" value="Protein kinase-like (PK-like)"/>
    <property type="match status" value="1"/>
</dbReference>
<dbReference type="SMART" id="SM00100">
    <property type="entry name" value="cNMP"/>
    <property type="match status" value="2"/>
</dbReference>
<keyword evidence="8" id="KW-0418">Kinase</keyword>
<dbReference type="GO" id="GO:0005524">
    <property type="term" value="F:ATP binding"/>
    <property type="evidence" value="ECO:0007669"/>
    <property type="project" value="UniProtKB-KW"/>
</dbReference>
<organism evidence="16">
    <name type="scientific">Oikopleura dioica</name>
    <name type="common">Tunicate</name>
    <dbReference type="NCBI Taxonomy" id="34765"/>
    <lineage>
        <taxon>Eukaryota</taxon>
        <taxon>Metazoa</taxon>
        <taxon>Chordata</taxon>
        <taxon>Tunicata</taxon>
        <taxon>Appendicularia</taxon>
        <taxon>Copelata</taxon>
        <taxon>Oikopleuridae</taxon>
        <taxon>Oikopleura</taxon>
    </lineage>
</organism>
<dbReference type="PANTHER" id="PTHR24353">
    <property type="entry name" value="CYCLIC NUCLEOTIDE-DEPENDENT PROTEIN KINASE"/>
    <property type="match status" value="1"/>
</dbReference>
<dbReference type="PRINTS" id="PR00103">
    <property type="entry name" value="CAMPKINASE"/>
</dbReference>
<dbReference type="SUPFAM" id="SSF51206">
    <property type="entry name" value="cAMP-binding domain-like"/>
    <property type="match status" value="2"/>
</dbReference>
<evidence type="ECO:0000256" key="1">
    <source>
        <dbReference type="ARBA" id="ARBA00006352"/>
    </source>
</evidence>
<dbReference type="PROSITE" id="PS50042">
    <property type="entry name" value="CNMP_BINDING_3"/>
    <property type="match status" value="2"/>
</dbReference>
<evidence type="ECO:0000313" key="16">
    <source>
        <dbReference type="EMBL" id="CBY38174.1"/>
    </source>
</evidence>
<evidence type="ECO:0000256" key="3">
    <source>
        <dbReference type="ARBA" id="ARBA00022527"/>
    </source>
</evidence>
<comment type="similarity">
    <text evidence="1">Belongs to the protein kinase superfamily. AGC Ser/Thr protein kinase family. cGMP subfamily.</text>
</comment>
<dbReference type="InterPro" id="IPR011009">
    <property type="entry name" value="Kinase-like_dom_sf"/>
</dbReference>
<keyword evidence="6" id="KW-0808">Transferase</keyword>
<dbReference type="CDD" id="cd00038">
    <property type="entry name" value="CAP_ED"/>
    <property type="match status" value="2"/>
</dbReference>
<dbReference type="PROSITE" id="PS50011">
    <property type="entry name" value="PROTEIN_KINASE_DOM"/>
    <property type="match status" value="1"/>
</dbReference>
<dbReference type="PANTHER" id="PTHR24353:SF147">
    <property type="entry name" value="CGMP-DEPENDENT SERINE_THREONIN PROTEIN KINASE-RELATED"/>
    <property type="match status" value="1"/>
</dbReference>
<feature type="domain" description="Protein kinase" evidence="13">
    <location>
        <begin position="250"/>
        <end position="496"/>
    </location>
</feature>
<dbReference type="GO" id="GO:0030553">
    <property type="term" value="F:cGMP binding"/>
    <property type="evidence" value="ECO:0007669"/>
    <property type="project" value="UniProtKB-KW"/>
</dbReference>
<reference evidence="16" key="1">
    <citation type="journal article" date="2010" name="Science">
        <title>Plasticity of animal genome architecture unmasked by rapid evolution of a pelagic tunicate.</title>
        <authorList>
            <person name="Denoeud F."/>
            <person name="Henriet S."/>
            <person name="Mungpakdee S."/>
            <person name="Aury J.M."/>
            <person name="Da Silva C."/>
            <person name="Brinkmann H."/>
            <person name="Mikhaleva J."/>
            <person name="Olsen L.C."/>
            <person name="Jubin C."/>
            <person name="Canestro C."/>
            <person name="Bouquet J.M."/>
            <person name="Danks G."/>
            <person name="Poulain J."/>
            <person name="Campsteijn C."/>
            <person name="Adamski M."/>
            <person name="Cross I."/>
            <person name="Yadetie F."/>
            <person name="Muffato M."/>
            <person name="Louis A."/>
            <person name="Butcher S."/>
            <person name="Tsagkogeorga G."/>
            <person name="Konrad A."/>
            <person name="Singh S."/>
            <person name="Jensen M.F."/>
            <person name="Cong E.H."/>
            <person name="Eikeseth-Otteraa H."/>
            <person name="Noel B."/>
            <person name="Anthouard V."/>
            <person name="Porcel B.M."/>
            <person name="Kachouri-Lafond R."/>
            <person name="Nishino A."/>
            <person name="Ugolini M."/>
            <person name="Chourrout P."/>
            <person name="Nishida H."/>
            <person name="Aasland R."/>
            <person name="Huzurbazar S."/>
            <person name="Westhof E."/>
            <person name="Delsuc F."/>
            <person name="Lehrach H."/>
            <person name="Reinhardt R."/>
            <person name="Weissenbach J."/>
            <person name="Roy S.W."/>
            <person name="Artiguenave F."/>
            <person name="Postlethwait J.H."/>
            <person name="Manak J.R."/>
            <person name="Thompson E.M."/>
            <person name="Jaillon O."/>
            <person name="Du Pasquier L."/>
            <person name="Boudinot P."/>
            <person name="Liberles D.A."/>
            <person name="Volff J.N."/>
            <person name="Philippe H."/>
            <person name="Lenhard B."/>
            <person name="Roest Crollius H."/>
            <person name="Wincker P."/>
            <person name="Chourrout D."/>
        </authorList>
    </citation>
    <scope>NUCLEOTIDE SEQUENCE [LARGE SCALE GENOMIC DNA]</scope>
</reference>
<dbReference type="InterPro" id="IPR000719">
    <property type="entry name" value="Prot_kinase_dom"/>
</dbReference>
<dbReference type="Pfam" id="PF00027">
    <property type="entry name" value="cNMP_binding"/>
    <property type="match status" value="2"/>
</dbReference>
<evidence type="ECO:0000256" key="6">
    <source>
        <dbReference type="ARBA" id="ARBA00022679"/>
    </source>
</evidence>
<evidence type="ECO:0000256" key="7">
    <source>
        <dbReference type="ARBA" id="ARBA00022741"/>
    </source>
</evidence>
<dbReference type="InterPro" id="IPR018490">
    <property type="entry name" value="cNMP-bd_dom_sf"/>
</dbReference>
<comment type="catalytic activity">
    <reaction evidence="12">
        <text>L-seryl-[protein] + ATP = O-phospho-L-seryl-[protein] + ADP + H(+)</text>
        <dbReference type="Rhea" id="RHEA:17989"/>
        <dbReference type="Rhea" id="RHEA-COMP:9863"/>
        <dbReference type="Rhea" id="RHEA-COMP:11604"/>
        <dbReference type="ChEBI" id="CHEBI:15378"/>
        <dbReference type="ChEBI" id="CHEBI:29999"/>
        <dbReference type="ChEBI" id="CHEBI:30616"/>
        <dbReference type="ChEBI" id="CHEBI:83421"/>
        <dbReference type="ChEBI" id="CHEBI:456216"/>
        <dbReference type="EC" id="2.7.11.12"/>
    </reaction>
</comment>
<gene>
    <name evidence="16" type="ORF">GSOID_T00031684001</name>
</gene>
<dbReference type="InterPro" id="IPR018488">
    <property type="entry name" value="cNMP-bd_CS"/>
</dbReference>
<dbReference type="InterPro" id="IPR008271">
    <property type="entry name" value="Ser/Thr_kinase_AS"/>
</dbReference>
<dbReference type="EC" id="2.7.11.12" evidence="2"/>
<sequence length="529" mass="61063">MVAVAKRREIKKTEFIIKEDEDGKEIFVLENGRIEVSYYDEDGTRKKLKEIDAPATFGEIALVFETTRTANIIAVSDCTCWTVNRDEFAAIMTNSNKQIYIDRSTFLRKIEFLNHLSDYEVAKIAHVAWDESYKKGEFIVKEKEQGDTFYIIKKGICNVYQKSGKEQILINQMNVFDHFGEKALRQANETRTASVQAVESVVELLVFHRDDVFRLIGDINDIYPERPVERIGNTTLQDYVQEEKLSIKDFKELKTLGIGGFGRVVLTQHQAKFFAQKQLLKEKVSDAEIDLEKRIMKNIKSSFIVELIHALSDRDYHYLLMEPCMGGELMALLQTKKHLPESWARFYGACTIKAIQFLHERKIVYRDIKPENLLLDSKGYAKLTDFGLARITEPGEKRWTVCGTPEYMAPELFLKSGHDFSVDYWAIGVLLYELCQGEPPFNDPKEVIKGIKHAKFPVRITPGGKSIIQSFAKQQASLRLGNLKNGFEDVFKHCWYSSFSWDKLNSRTMTAPWRPTLDHETDTRYFSSQ</sequence>
<dbReference type="GO" id="GO:0004692">
    <property type="term" value="F:cGMP-dependent protein kinase activity"/>
    <property type="evidence" value="ECO:0007669"/>
    <property type="project" value="UniProtKB-EC"/>
</dbReference>
<evidence type="ECO:0000256" key="10">
    <source>
        <dbReference type="ARBA" id="ARBA00022992"/>
    </source>
</evidence>
<keyword evidence="5" id="KW-0597">Phosphoprotein</keyword>
<dbReference type="Gene3D" id="3.30.200.20">
    <property type="entry name" value="Phosphorylase Kinase, domain 1"/>
    <property type="match status" value="1"/>
</dbReference>
<keyword evidence="7" id="KW-0547">Nucleotide-binding</keyword>
<evidence type="ECO:0000256" key="12">
    <source>
        <dbReference type="ARBA" id="ARBA00047462"/>
    </source>
</evidence>
<feature type="domain" description="Cyclic nucleotide-binding" evidence="14">
    <location>
        <begin position="1"/>
        <end position="109"/>
    </location>
</feature>